<dbReference type="AlphaFoldDB" id="A0A4Y7THZ5"/>
<proteinExistence type="predicted"/>
<comment type="caution">
    <text evidence="1">The sequence shown here is derived from an EMBL/GenBank/DDBJ whole genome shotgun (WGS) entry which is preliminary data.</text>
</comment>
<dbReference type="EMBL" id="QPFP01000011">
    <property type="protein sequence ID" value="TEB33786.1"/>
    <property type="molecule type" value="Genomic_DNA"/>
</dbReference>
<dbReference type="Proteomes" id="UP000298030">
    <property type="component" value="Unassembled WGS sequence"/>
</dbReference>
<evidence type="ECO:0000313" key="2">
    <source>
        <dbReference type="Proteomes" id="UP000298030"/>
    </source>
</evidence>
<evidence type="ECO:0000313" key="1">
    <source>
        <dbReference type="EMBL" id="TEB33786.1"/>
    </source>
</evidence>
<protein>
    <submittedName>
        <fullName evidence="1">Uncharacterized protein</fullName>
    </submittedName>
</protein>
<keyword evidence="2" id="KW-1185">Reference proteome</keyword>
<name>A0A4Y7THZ5_COPMI</name>
<organism evidence="1 2">
    <name type="scientific">Coprinellus micaceus</name>
    <name type="common">Glistening ink-cap mushroom</name>
    <name type="synonym">Coprinus micaceus</name>
    <dbReference type="NCBI Taxonomy" id="71717"/>
    <lineage>
        <taxon>Eukaryota</taxon>
        <taxon>Fungi</taxon>
        <taxon>Dikarya</taxon>
        <taxon>Basidiomycota</taxon>
        <taxon>Agaricomycotina</taxon>
        <taxon>Agaricomycetes</taxon>
        <taxon>Agaricomycetidae</taxon>
        <taxon>Agaricales</taxon>
        <taxon>Agaricineae</taxon>
        <taxon>Psathyrellaceae</taxon>
        <taxon>Coprinellus</taxon>
    </lineage>
</organism>
<accession>A0A4Y7THZ5</accession>
<sequence length="189" mass="21198">MGDHLVDRFLSKLSELRRLTYLSLCLGAVSANSLRAILLATPNVTTLDAHIYENYENLFETLTLNTTAAGKSVLPQLKTLVLEMDQSMAEDDGGGASSISPHLLDAFLKSRFEGGTDGAFRTIIAFSSDQSRFDDAVEFVQVALGYVSRGLVFERRLVAEERRYGRKLNYLWAARDPNLHDWPELIHCW</sequence>
<reference evidence="1 2" key="1">
    <citation type="journal article" date="2019" name="Nat. Ecol. Evol.">
        <title>Megaphylogeny resolves global patterns of mushroom evolution.</title>
        <authorList>
            <person name="Varga T."/>
            <person name="Krizsan K."/>
            <person name="Foldi C."/>
            <person name="Dima B."/>
            <person name="Sanchez-Garcia M."/>
            <person name="Sanchez-Ramirez S."/>
            <person name="Szollosi G.J."/>
            <person name="Szarkandi J.G."/>
            <person name="Papp V."/>
            <person name="Albert L."/>
            <person name="Andreopoulos W."/>
            <person name="Angelini C."/>
            <person name="Antonin V."/>
            <person name="Barry K.W."/>
            <person name="Bougher N.L."/>
            <person name="Buchanan P."/>
            <person name="Buyck B."/>
            <person name="Bense V."/>
            <person name="Catcheside P."/>
            <person name="Chovatia M."/>
            <person name="Cooper J."/>
            <person name="Damon W."/>
            <person name="Desjardin D."/>
            <person name="Finy P."/>
            <person name="Geml J."/>
            <person name="Haridas S."/>
            <person name="Hughes K."/>
            <person name="Justo A."/>
            <person name="Karasinski D."/>
            <person name="Kautmanova I."/>
            <person name="Kiss B."/>
            <person name="Kocsube S."/>
            <person name="Kotiranta H."/>
            <person name="LaButti K.M."/>
            <person name="Lechner B.E."/>
            <person name="Liimatainen K."/>
            <person name="Lipzen A."/>
            <person name="Lukacs Z."/>
            <person name="Mihaltcheva S."/>
            <person name="Morgado L.N."/>
            <person name="Niskanen T."/>
            <person name="Noordeloos M.E."/>
            <person name="Ohm R.A."/>
            <person name="Ortiz-Santana B."/>
            <person name="Ovrebo C."/>
            <person name="Racz N."/>
            <person name="Riley R."/>
            <person name="Savchenko A."/>
            <person name="Shiryaev A."/>
            <person name="Soop K."/>
            <person name="Spirin V."/>
            <person name="Szebenyi C."/>
            <person name="Tomsovsky M."/>
            <person name="Tulloss R.E."/>
            <person name="Uehling J."/>
            <person name="Grigoriev I.V."/>
            <person name="Vagvolgyi C."/>
            <person name="Papp T."/>
            <person name="Martin F.M."/>
            <person name="Miettinen O."/>
            <person name="Hibbett D.S."/>
            <person name="Nagy L.G."/>
        </authorList>
    </citation>
    <scope>NUCLEOTIDE SEQUENCE [LARGE SCALE GENOMIC DNA]</scope>
    <source>
        <strain evidence="1 2">FP101781</strain>
    </source>
</reference>
<gene>
    <name evidence="1" type="ORF">FA13DRAFT_112239</name>
</gene>